<dbReference type="InterPro" id="IPR024862">
    <property type="entry name" value="TRPV"/>
</dbReference>
<evidence type="ECO:0000256" key="5">
    <source>
        <dbReference type="ARBA" id="ARBA00023136"/>
    </source>
</evidence>
<dbReference type="GO" id="GO:0098703">
    <property type="term" value="P:calcium ion import across plasma membrane"/>
    <property type="evidence" value="ECO:0007669"/>
    <property type="project" value="TreeGrafter"/>
</dbReference>
<evidence type="ECO:0000256" key="6">
    <source>
        <dbReference type="SAM" id="Phobius"/>
    </source>
</evidence>
<dbReference type="GO" id="GO:0005886">
    <property type="term" value="C:plasma membrane"/>
    <property type="evidence" value="ECO:0007669"/>
    <property type="project" value="TreeGrafter"/>
</dbReference>
<feature type="domain" description="Ion transport" evidence="7">
    <location>
        <begin position="979"/>
        <end position="1222"/>
    </location>
</feature>
<feature type="transmembrane region" description="Helical" evidence="6">
    <location>
        <begin position="1192"/>
        <end position="1217"/>
    </location>
</feature>
<evidence type="ECO:0000256" key="4">
    <source>
        <dbReference type="ARBA" id="ARBA00022989"/>
    </source>
</evidence>
<comment type="subcellular location">
    <subcellularLocation>
        <location evidence="1">Membrane</location>
        <topology evidence="1">Multi-pass membrane protein</topology>
    </subcellularLocation>
</comment>
<feature type="transmembrane region" description="Helical" evidence="6">
    <location>
        <begin position="1106"/>
        <end position="1125"/>
    </location>
</feature>
<sequence>MDNELVLDTNIIPVITIDGGSPIIGRPPTNSLSLENFKTSCNKVGSKESRESDKSILSEASHKVFEKISDSWSAFSKSIRDSLEFGGNNDENELERGKSLVEYDIDVMALSPGNKFITTWSSTDGILAVFPIDSQNGPINSIFGIRTSYNQTTASKDQYKVYISVSEDGQYVAISKMKILEDNQKDSPNMDDAISIDSNSVNTQSSFVVYSINHHKEQCNTKLGNLDTMDISGPLIFVNNQRLVCFTKNEMHLYSTKSWRLNYSIDISALIHSCPRYSDSSNEFLVHTYDALIESLKFGYLIWAEDRSGLSVWDTDGMLKQWFYVEARNISNSRNLFAISPNGNLEQKDKPGASSSSLSIFHTPTALAISEFEVNRTTFHISFLSKTDHIIVCSKEGEGVCVQLWDCWAGGLVFEEIFLNLKHDKPLLFLGDKFVQSVGNELCTFSLIPNHPSVTMEALTKTSFRDCKSSENGLLITISFEQGSKCIICWGRIFNSDNVLQCEFKFEPWNWNNWSNKGIFVRWLDPEGKRFVLVGNESVQIYKTKPKGQYLKLELQYIWVTKSCIKSVILETAQDENDSSKPPQHTMLHVQFTNNEMTSLPIPNEDDKLTHRIVSDALATVHFLRLMYASNIQHFNQLTIRNQLKKLIDSSVIQFPSAFNKCYWNDTEFYPMEDFILFGWDDLVKSILENDRYIPLFHDKDHSESALLLLIELQKSELVEQMVNYIIKHLKQRHVAVRNRSSSMNLDKKLVQKPGFAWTLGKSLLELYQYYPDKGIFVMKESSYFTVSLEAPARILQTNLSFGEERSWHKELKAVARIARLPKGIGFINDKNKRTIINKWFRPSNLSIKTRHYTGALIYYPKETHYPDKKQDMNKGISIQLKQRKQRLIDVKKTHPAKLCVVPLPDFCVYPCLCEKGSSSLFDTMYRFFYVYFAPAQRSPFAEVALNGPAEMFSEVAMEAIIKFKWEKFAKRLYLWQFSFYIIFGIIFCLTVSIESKLGPRSRNSNSEFIVTAIISMMFLLQEIRQMSCGLKNYWTSFFNYVDLASYCLPLATSLMLLMKQEPPTWLISFAVLCIWLNGLLKSRAFEATGKFIAIVIVIGKRIKTLLMTLFIIVLGFANALYILLRDKNPANLVPTFSGTVTDSSGNSAEIKLDQIPDDNANMWQRFDSSVLATYFFLGIGWDSVLGFEPDWSLYALMILFSLVTVIMLLNILIGLITEVFSGSLQVGRQAWLRQRAELVAELEILMLSPSQRQYPDWFPHLIYYEAHVDSIKNWKRKLELEEMGELDVDFVKRELKSVKDDLNNELKELKGMVGQIRIFIIGSKGDNDSGSKSGRNTV</sequence>
<feature type="transmembrane region" description="Helical" evidence="6">
    <location>
        <begin position="1064"/>
        <end position="1081"/>
    </location>
</feature>
<comment type="caution">
    <text evidence="8">The sequence shown here is derived from an EMBL/GenBank/DDBJ whole genome shotgun (WGS) entry which is preliminary data.</text>
</comment>
<keyword evidence="4 6" id="KW-1133">Transmembrane helix</keyword>
<dbReference type="SUPFAM" id="SSF69322">
    <property type="entry name" value="Tricorn protease domain 2"/>
    <property type="match status" value="1"/>
</dbReference>
<gene>
    <name evidence="8" type="ORF">FCALED_LOCUS7260</name>
</gene>
<accession>A0A9N9BR61</accession>
<evidence type="ECO:0000259" key="7">
    <source>
        <dbReference type="Pfam" id="PF00520"/>
    </source>
</evidence>
<keyword evidence="2 6" id="KW-0812">Transmembrane</keyword>
<evidence type="ECO:0000256" key="2">
    <source>
        <dbReference type="ARBA" id="ARBA00022692"/>
    </source>
</evidence>
<evidence type="ECO:0000256" key="3">
    <source>
        <dbReference type="ARBA" id="ARBA00022737"/>
    </source>
</evidence>
<dbReference type="Pfam" id="PF00520">
    <property type="entry name" value="Ion_trans"/>
    <property type="match status" value="1"/>
</dbReference>
<proteinExistence type="predicted"/>
<feature type="transmembrane region" description="Helical" evidence="6">
    <location>
        <begin position="1034"/>
        <end position="1058"/>
    </location>
</feature>
<evidence type="ECO:0000313" key="8">
    <source>
        <dbReference type="EMBL" id="CAG8574455.1"/>
    </source>
</evidence>
<dbReference type="PANTHER" id="PTHR10582:SF2">
    <property type="entry name" value="INACTIVE"/>
    <property type="match status" value="1"/>
</dbReference>
<evidence type="ECO:0000313" key="9">
    <source>
        <dbReference type="Proteomes" id="UP000789570"/>
    </source>
</evidence>
<dbReference type="GO" id="GO:0005216">
    <property type="term" value="F:monoatomic ion channel activity"/>
    <property type="evidence" value="ECO:0007669"/>
    <property type="project" value="InterPro"/>
</dbReference>
<dbReference type="InterPro" id="IPR005821">
    <property type="entry name" value="Ion_trans_dom"/>
</dbReference>
<dbReference type="SUPFAM" id="SSF82171">
    <property type="entry name" value="DPP6 N-terminal domain-like"/>
    <property type="match status" value="1"/>
</dbReference>
<name>A0A9N9BR61_9GLOM</name>
<dbReference type="PANTHER" id="PTHR10582">
    <property type="entry name" value="TRANSIENT RECEPTOR POTENTIAL ION CHANNEL PROTEIN"/>
    <property type="match status" value="1"/>
</dbReference>
<reference evidence="8" key="1">
    <citation type="submission" date="2021-06" db="EMBL/GenBank/DDBJ databases">
        <authorList>
            <person name="Kallberg Y."/>
            <person name="Tangrot J."/>
            <person name="Rosling A."/>
        </authorList>
    </citation>
    <scope>NUCLEOTIDE SEQUENCE</scope>
    <source>
        <strain evidence="8">UK204</strain>
    </source>
</reference>
<keyword evidence="9" id="KW-1185">Reference proteome</keyword>
<keyword evidence="3" id="KW-0677">Repeat</keyword>
<feature type="transmembrane region" description="Helical" evidence="6">
    <location>
        <begin position="973"/>
        <end position="994"/>
    </location>
</feature>
<dbReference type="Proteomes" id="UP000789570">
    <property type="component" value="Unassembled WGS sequence"/>
</dbReference>
<dbReference type="EMBL" id="CAJVPQ010001892">
    <property type="protein sequence ID" value="CAG8574455.1"/>
    <property type="molecule type" value="Genomic_DNA"/>
</dbReference>
<dbReference type="OrthoDB" id="2377581at2759"/>
<protein>
    <submittedName>
        <fullName evidence="8">7741_t:CDS:1</fullName>
    </submittedName>
</protein>
<organism evidence="8 9">
    <name type="scientific">Funneliformis caledonium</name>
    <dbReference type="NCBI Taxonomy" id="1117310"/>
    <lineage>
        <taxon>Eukaryota</taxon>
        <taxon>Fungi</taxon>
        <taxon>Fungi incertae sedis</taxon>
        <taxon>Mucoromycota</taxon>
        <taxon>Glomeromycotina</taxon>
        <taxon>Glomeromycetes</taxon>
        <taxon>Glomerales</taxon>
        <taxon>Glomeraceae</taxon>
        <taxon>Funneliformis</taxon>
    </lineage>
</organism>
<evidence type="ECO:0000256" key="1">
    <source>
        <dbReference type="ARBA" id="ARBA00004141"/>
    </source>
</evidence>
<keyword evidence="5 6" id="KW-0472">Membrane</keyword>